<keyword evidence="4 7" id="KW-0472">Membrane</keyword>
<keyword evidence="2 7" id="KW-0812">Transmembrane</keyword>
<evidence type="ECO:0000313" key="9">
    <source>
        <dbReference type="Proteomes" id="UP000031656"/>
    </source>
</evidence>
<dbReference type="NCBIfam" id="TIGR00247">
    <property type="entry name" value="endolytic transglycosylase MltG"/>
    <property type="match status" value="1"/>
</dbReference>
<dbReference type="Pfam" id="PF02618">
    <property type="entry name" value="YceG"/>
    <property type="match status" value="1"/>
</dbReference>
<evidence type="ECO:0000256" key="2">
    <source>
        <dbReference type="ARBA" id="ARBA00022692"/>
    </source>
</evidence>
<dbReference type="EMBL" id="CP004373">
    <property type="protein sequence ID" value="AHK72026.1"/>
    <property type="molecule type" value="Genomic_DNA"/>
</dbReference>
<dbReference type="PANTHER" id="PTHR30518">
    <property type="entry name" value="ENDOLYTIC MUREIN TRANSGLYCOSYLASE"/>
    <property type="match status" value="1"/>
</dbReference>
<dbReference type="Gene3D" id="3.30.160.60">
    <property type="entry name" value="Classic Zinc Finger"/>
    <property type="match status" value="1"/>
</dbReference>
<evidence type="ECO:0000256" key="4">
    <source>
        <dbReference type="ARBA" id="ARBA00023136"/>
    </source>
</evidence>
<evidence type="ECO:0000256" key="6">
    <source>
        <dbReference type="ARBA" id="ARBA00023316"/>
    </source>
</evidence>
<comment type="catalytic activity">
    <reaction evidence="7">
        <text>a peptidoglycan chain = a peptidoglycan chain with N-acetyl-1,6-anhydromuramyl-[peptide] at the reducing end + a peptidoglycan chain with N-acetylglucosamine at the non-reducing end.</text>
        <dbReference type="EC" id="4.2.2.29"/>
    </reaction>
</comment>
<keyword evidence="7" id="KW-0997">Cell inner membrane</keyword>
<comment type="similarity">
    <text evidence="7">Belongs to the transglycosylase MltG family.</text>
</comment>
<proteinExistence type="inferred from homology"/>
<dbReference type="Proteomes" id="UP000031656">
    <property type="component" value="Chromosome"/>
</dbReference>
<dbReference type="RefSeq" id="WP_041112236.1">
    <property type="nucleotide sequence ID" value="NZ_CP004373.1"/>
</dbReference>
<dbReference type="GeneID" id="56906381"/>
<accession>A0A067Z4N1</accession>
<evidence type="ECO:0000256" key="5">
    <source>
        <dbReference type="ARBA" id="ARBA00023239"/>
    </source>
</evidence>
<reference evidence="8 9" key="1">
    <citation type="journal article" date="2015" name="Appl. Microbiol. Biotechnol.">
        <title>The consequence of an additional NADH dehydrogenase paralog on the growth of Gluconobacter oxydans DSM3504.</title>
        <authorList>
            <person name="Kostner D."/>
            <person name="Luchterhand B."/>
            <person name="Junker A."/>
            <person name="Volland S."/>
            <person name="Daniel R."/>
            <person name="Buchs J."/>
            <person name="Liebl W."/>
            <person name="Ehrenreich A."/>
        </authorList>
    </citation>
    <scope>NUCLEOTIDE SEQUENCE [LARGE SCALE GENOMIC DNA]</scope>
    <source>
        <strain evidence="8">DSM 3504</strain>
    </source>
</reference>
<evidence type="ECO:0000256" key="7">
    <source>
        <dbReference type="HAMAP-Rule" id="MF_02065"/>
    </source>
</evidence>
<sequence>MSEGQPDGEEPRKLVLPPKAGRKLALFGAPLLLVAGLAAGYGHYTDPGPLQDEKTFVIPHGNNARVTKALQDDGILSPTWASGTFFRIAAFLTHRDGQIHAAELQFPARVSVAHTLEILRHGKPVSHQLTVPEGLTVLRIAAILNKAPALSGEVPTLAEGSVFPQTVSYVWGTSRQTLAEKLQKMMAAKLAAAWDGRNVEALDGLIQSPQELLVLASLIERETAVPSERPMVARVFLNRLKLGMRLQTDPSVIYGLSNGTGTLDAPLTHEDLQTPGPYNTYLQAGLPPGPICSPGPTSLDAAAHPADGKMLYFVATGTGGHNFAETLADQDKNIRAYHAHLSATPQNQN</sequence>
<dbReference type="PANTHER" id="PTHR30518:SF2">
    <property type="entry name" value="ENDOLYTIC MUREIN TRANSGLYCOSYLASE"/>
    <property type="match status" value="1"/>
</dbReference>
<comment type="function">
    <text evidence="7">Functions as a peptidoglycan terminase that cleaves nascent peptidoglycan strands endolytically to terminate their elongation.</text>
</comment>
<dbReference type="GO" id="GO:0071555">
    <property type="term" value="P:cell wall organization"/>
    <property type="evidence" value="ECO:0007669"/>
    <property type="project" value="UniProtKB-KW"/>
</dbReference>
<dbReference type="InterPro" id="IPR003770">
    <property type="entry name" value="MLTG-like"/>
</dbReference>
<dbReference type="GO" id="GO:0008932">
    <property type="term" value="F:lytic endotransglycosylase activity"/>
    <property type="evidence" value="ECO:0007669"/>
    <property type="project" value="UniProtKB-UniRule"/>
</dbReference>
<dbReference type="CDD" id="cd08010">
    <property type="entry name" value="MltG_like"/>
    <property type="match status" value="1"/>
</dbReference>
<keyword evidence="1 7" id="KW-1003">Cell membrane</keyword>
<dbReference type="KEGG" id="goy:GLS_c21550"/>
<keyword evidence="5 7" id="KW-0456">Lyase</keyword>
<dbReference type="HAMAP" id="MF_02065">
    <property type="entry name" value="MltG"/>
    <property type="match status" value="1"/>
</dbReference>
<dbReference type="EC" id="4.2.2.29" evidence="7"/>
<evidence type="ECO:0000313" key="8">
    <source>
        <dbReference type="EMBL" id="AHK72026.1"/>
    </source>
</evidence>
<feature type="site" description="Important for catalytic activity" evidence="7">
    <location>
        <position position="222"/>
    </location>
</feature>
<keyword evidence="3 7" id="KW-1133">Transmembrane helix</keyword>
<keyword evidence="6 7" id="KW-0961">Cell wall biogenesis/degradation</keyword>
<name>A0A067Z4N1_GLUOY</name>
<gene>
    <name evidence="8" type="primary">yceG</name>
    <name evidence="7" type="synonym">mltG</name>
    <name evidence="8" type="ORF">GLS_c21550</name>
</gene>
<evidence type="ECO:0000256" key="1">
    <source>
        <dbReference type="ARBA" id="ARBA00022475"/>
    </source>
</evidence>
<dbReference type="AlphaFoldDB" id="A0A067Z4N1"/>
<protein>
    <recommendedName>
        <fullName evidence="7">Endolytic murein transglycosylase</fullName>
        <ecNumber evidence="7">4.2.2.29</ecNumber>
    </recommendedName>
    <alternativeName>
        <fullName evidence="7">Peptidoglycan lytic transglycosylase</fullName>
    </alternativeName>
    <alternativeName>
        <fullName evidence="7">Peptidoglycan polymerization terminase</fullName>
    </alternativeName>
</protein>
<organism evidence="8 9">
    <name type="scientific">Gluconobacter oxydans DSM 3504</name>
    <dbReference type="NCBI Taxonomy" id="1288313"/>
    <lineage>
        <taxon>Bacteria</taxon>
        <taxon>Pseudomonadati</taxon>
        <taxon>Pseudomonadota</taxon>
        <taxon>Alphaproteobacteria</taxon>
        <taxon>Acetobacterales</taxon>
        <taxon>Acetobacteraceae</taxon>
        <taxon>Gluconobacter</taxon>
    </lineage>
</organism>
<dbReference type="GO" id="GO:0009252">
    <property type="term" value="P:peptidoglycan biosynthetic process"/>
    <property type="evidence" value="ECO:0007669"/>
    <property type="project" value="UniProtKB-UniRule"/>
</dbReference>
<dbReference type="HOGENOM" id="CLU_025574_0_0_5"/>
<evidence type="ECO:0000256" key="3">
    <source>
        <dbReference type="ARBA" id="ARBA00022989"/>
    </source>
</evidence>
<dbReference type="GO" id="GO:0005886">
    <property type="term" value="C:plasma membrane"/>
    <property type="evidence" value="ECO:0007669"/>
    <property type="project" value="UniProtKB-UniRule"/>
</dbReference>